<dbReference type="Proteomes" id="UP000779507">
    <property type="component" value="Unassembled WGS sequence"/>
</dbReference>
<reference evidence="1 2" key="1">
    <citation type="submission" date="2020-05" db="EMBL/GenBank/DDBJ databases">
        <title>Genomic Encyclopedia of Type Strains, Phase IV (KMG-V): Genome sequencing to study the core and pangenomes of soil and plant-associated prokaryotes.</title>
        <authorList>
            <person name="Whitman W."/>
        </authorList>
    </citation>
    <scope>NUCLEOTIDE SEQUENCE [LARGE SCALE GENOMIC DNA]</scope>
    <source>
        <strain evidence="1 2">9A</strain>
    </source>
</reference>
<name>A0ABX2FQH3_9BACT</name>
<organism evidence="1 2">
    <name type="scientific">Hymenobacter caeli</name>
    <dbReference type="NCBI Taxonomy" id="2735894"/>
    <lineage>
        <taxon>Bacteria</taxon>
        <taxon>Pseudomonadati</taxon>
        <taxon>Bacteroidota</taxon>
        <taxon>Cytophagia</taxon>
        <taxon>Cytophagales</taxon>
        <taxon>Hymenobacteraceae</taxon>
        <taxon>Hymenobacter</taxon>
    </lineage>
</organism>
<evidence type="ECO:0000313" key="1">
    <source>
        <dbReference type="EMBL" id="NRT19423.1"/>
    </source>
</evidence>
<sequence length="140" mass="16159">MTWEINSYKGAGPILFGTQREAIRRLFAEEPNSFKRGGYELTDYFQATGVFIIYDENDSCVAVEFTKPAIVSWQGKQLFPVPLNELFDYVRERDEELEEDESGFTSYKNGIGCYTEDIEELEEPAETIICFRHGYYDAST</sequence>
<keyword evidence="2" id="KW-1185">Reference proteome</keyword>
<comment type="caution">
    <text evidence="1">The sequence shown here is derived from an EMBL/GenBank/DDBJ whole genome shotgun (WGS) entry which is preliminary data.</text>
</comment>
<dbReference type="EMBL" id="JABSNP010000009">
    <property type="protein sequence ID" value="NRT19423.1"/>
    <property type="molecule type" value="Genomic_DNA"/>
</dbReference>
<dbReference type="RefSeq" id="WP_173810146.1">
    <property type="nucleotide sequence ID" value="NZ_JABSNP010000009.1"/>
</dbReference>
<gene>
    <name evidence="1" type="ORF">HNP98_002252</name>
</gene>
<evidence type="ECO:0000313" key="2">
    <source>
        <dbReference type="Proteomes" id="UP000779507"/>
    </source>
</evidence>
<evidence type="ECO:0008006" key="3">
    <source>
        <dbReference type="Google" id="ProtNLM"/>
    </source>
</evidence>
<accession>A0ABX2FQH3</accession>
<protein>
    <recommendedName>
        <fullName evidence="3">SMI1/KNR4 family protein</fullName>
    </recommendedName>
</protein>
<proteinExistence type="predicted"/>